<keyword evidence="2" id="KW-0479">Metal-binding</keyword>
<dbReference type="GO" id="GO:0005634">
    <property type="term" value="C:nucleus"/>
    <property type="evidence" value="ECO:0007669"/>
    <property type="project" value="UniProtKB-SubCell"/>
</dbReference>
<evidence type="ECO:0000256" key="6">
    <source>
        <dbReference type="SAM" id="MobiDB-lite"/>
    </source>
</evidence>
<evidence type="ECO:0000256" key="2">
    <source>
        <dbReference type="ARBA" id="ARBA00022723"/>
    </source>
</evidence>
<dbReference type="EMBL" id="JACETU010000013">
    <property type="protein sequence ID" value="KAF7416044.1"/>
    <property type="molecule type" value="Genomic_DNA"/>
</dbReference>
<reference evidence="7" key="1">
    <citation type="submission" date="2019-07" db="EMBL/GenBank/DDBJ databases">
        <authorList>
            <person name="Palmer J.M."/>
        </authorList>
    </citation>
    <scope>NUCLEOTIDE SEQUENCE</scope>
    <source>
        <strain evidence="7">PC9</strain>
    </source>
</reference>
<feature type="region of interest" description="Disordered" evidence="6">
    <location>
        <begin position="1"/>
        <end position="104"/>
    </location>
</feature>
<keyword evidence="4" id="KW-0862">Zinc</keyword>
<keyword evidence="8" id="KW-1185">Reference proteome</keyword>
<name>A0A8H6ZIR6_PLEOS</name>
<feature type="compositionally biased region" description="Polar residues" evidence="6">
    <location>
        <begin position="30"/>
        <end position="40"/>
    </location>
</feature>
<dbReference type="PANTHER" id="PTHR46481">
    <property type="entry name" value="ZINC FINGER BED DOMAIN-CONTAINING PROTEIN 4"/>
    <property type="match status" value="1"/>
</dbReference>
<dbReference type="OrthoDB" id="2677917at2759"/>
<comment type="caution">
    <text evidence="7">The sequence shown here is derived from an EMBL/GenBank/DDBJ whole genome shotgun (WGS) entry which is preliminary data.</text>
</comment>
<evidence type="ECO:0000256" key="4">
    <source>
        <dbReference type="ARBA" id="ARBA00022833"/>
    </source>
</evidence>
<dbReference type="InterPro" id="IPR052035">
    <property type="entry name" value="ZnF_BED_domain_contain"/>
</dbReference>
<evidence type="ECO:0000256" key="1">
    <source>
        <dbReference type="ARBA" id="ARBA00004123"/>
    </source>
</evidence>
<dbReference type="Proteomes" id="UP000623687">
    <property type="component" value="Unassembled WGS sequence"/>
</dbReference>
<keyword evidence="3" id="KW-0863">Zinc-finger</keyword>
<gene>
    <name evidence="7" type="ORF">PC9H_002769</name>
</gene>
<dbReference type="PANTHER" id="PTHR46481:SF10">
    <property type="entry name" value="ZINC FINGER BED DOMAIN-CONTAINING PROTEIN 39"/>
    <property type="match status" value="1"/>
</dbReference>
<evidence type="ECO:0000256" key="5">
    <source>
        <dbReference type="ARBA" id="ARBA00023242"/>
    </source>
</evidence>
<dbReference type="VEuPathDB" id="FungiDB:PC9H_002769"/>
<protein>
    <submittedName>
        <fullName evidence="7">Uncharacterized protein</fullName>
    </submittedName>
</protein>
<feature type="compositionally biased region" description="Basic residues" evidence="6">
    <location>
        <begin position="42"/>
        <end position="59"/>
    </location>
</feature>
<dbReference type="SUPFAM" id="SSF140996">
    <property type="entry name" value="Hermes dimerisation domain"/>
    <property type="match status" value="1"/>
</dbReference>
<sequence length="240" mass="26483">MPASSRASQPSSRATSPAPSHSSNKSSLSDQIKQKVSSGFNKVKKVTKALTRPLKKKSPSVHTRSSAAPSQPIEIPSDDDDSNQPKSKKQTKVQVSQEQKQKDQAQLGHGYQWFKCSASVCKQSGGVKRYLHTGDRASTTNLFSHARQCFGDKAVDAGTKPDTDRDGSIFAAWDRPGQEPVVASYRQHTSSETRAHLVKWITEANRPIRIVEDRGFRTLMRTGRPSLELPISRTCTEFFG</sequence>
<comment type="subcellular location">
    <subcellularLocation>
        <location evidence="1">Nucleus</location>
    </subcellularLocation>
</comment>
<feature type="compositionally biased region" description="Low complexity" evidence="6">
    <location>
        <begin position="1"/>
        <end position="29"/>
    </location>
</feature>
<evidence type="ECO:0000313" key="8">
    <source>
        <dbReference type="Proteomes" id="UP000623687"/>
    </source>
</evidence>
<evidence type="ECO:0000256" key="3">
    <source>
        <dbReference type="ARBA" id="ARBA00022771"/>
    </source>
</evidence>
<feature type="compositionally biased region" description="Polar residues" evidence="6">
    <location>
        <begin position="60"/>
        <end position="69"/>
    </location>
</feature>
<proteinExistence type="predicted"/>
<accession>A0A8H6ZIR6</accession>
<dbReference type="GeneID" id="59372587"/>
<evidence type="ECO:0000313" key="7">
    <source>
        <dbReference type="EMBL" id="KAF7416044.1"/>
    </source>
</evidence>
<dbReference type="GO" id="GO:0008270">
    <property type="term" value="F:zinc ion binding"/>
    <property type="evidence" value="ECO:0007669"/>
    <property type="project" value="UniProtKB-KW"/>
</dbReference>
<dbReference type="AlphaFoldDB" id="A0A8H6ZIR6"/>
<dbReference type="RefSeq" id="XP_036625592.1">
    <property type="nucleotide sequence ID" value="XM_036772381.1"/>
</dbReference>
<keyword evidence="5" id="KW-0539">Nucleus</keyword>
<organism evidence="7 8">
    <name type="scientific">Pleurotus ostreatus</name>
    <name type="common">Oyster mushroom</name>
    <name type="synonym">White-rot fungus</name>
    <dbReference type="NCBI Taxonomy" id="5322"/>
    <lineage>
        <taxon>Eukaryota</taxon>
        <taxon>Fungi</taxon>
        <taxon>Dikarya</taxon>
        <taxon>Basidiomycota</taxon>
        <taxon>Agaricomycotina</taxon>
        <taxon>Agaricomycetes</taxon>
        <taxon>Agaricomycetidae</taxon>
        <taxon>Agaricales</taxon>
        <taxon>Pleurotineae</taxon>
        <taxon>Pleurotaceae</taxon>
        <taxon>Pleurotus</taxon>
    </lineage>
</organism>